<organism evidence="1">
    <name type="scientific">Chlorobium phaeobacteroides (strain BS1)</name>
    <dbReference type="NCBI Taxonomy" id="331678"/>
    <lineage>
        <taxon>Bacteria</taxon>
        <taxon>Pseudomonadati</taxon>
        <taxon>Chlorobiota</taxon>
        <taxon>Chlorobiia</taxon>
        <taxon>Chlorobiales</taxon>
        <taxon>Chlorobiaceae</taxon>
        <taxon>Chlorobium/Pelodictyon group</taxon>
        <taxon>Chlorobium</taxon>
    </lineage>
</organism>
<dbReference type="EMBL" id="CP001101">
    <property type="protein sequence ID" value="ACE03033.1"/>
    <property type="molecule type" value="Genomic_DNA"/>
</dbReference>
<gene>
    <name evidence="1" type="ordered locus">Cphamn1_0044</name>
</gene>
<dbReference type="KEGG" id="cpb:Cphamn1_0044"/>
<sequence length="101" mass="11258">MGIVGLQVGMGDRHRRLTVLSKKNIAINYQCKKHVNFLHKHYHTNFTAMISLVMRTASRLLGASIYLFPVSIATLDCARNPLVLNVHIGLCARSALLSNRS</sequence>
<name>B3EJW5_CHLPB</name>
<proteinExistence type="predicted"/>
<dbReference type="HOGENOM" id="CLU_2286464_0_0_10"/>
<protein>
    <submittedName>
        <fullName evidence="1">Uncharacterized protein</fullName>
    </submittedName>
</protein>
<reference evidence="1" key="1">
    <citation type="submission" date="2008-06" db="EMBL/GenBank/DDBJ databases">
        <title>Complete sequence of Chlorobium phaeobacteroides BS1.</title>
        <authorList>
            <consortium name="US DOE Joint Genome Institute"/>
            <person name="Lucas S."/>
            <person name="Copeland A."/>
            <person name="Lapidus A."/>
            <person name="Glavina del Rio T."/>
            <person name="Dalin E."/>
            <person name="Tice H."/>
            <person name="Bruce D."/>
            <person name="Goodwin L."/>
            <person name="Pitluck S."/>
            <person name="Schmutz J."/>
            <person name="Larimer F."/>
            <person name="Land M."/>
            <person name="Hauser L."/>
            <person name="Kyrpides N."/>
            <person name="Ovchinnikova G."/>
            <person name="Li T."/>
            <person name="Liu Z."/>
            <person name="Zhao F."/>
            <person name="Overmann J."/>
            <person name="Bryant D.A."/>
            <person name="Richardson P."/>
        </authorList>
    </citation>
    <scope>NUCLEOTIDE SEQUENCE [LARGE SCALE GENOMIC DNA]</scope>
    <source>
        <strain evidence="1">BS1</strain>
    </source>
</reference>
<evidence type="ECO:0000313" key="1">
    <source>
        <dbReference type="EMBL" id="ACE03033.1"/>
    </source>
</evidence>
<dbReference type="AlphaFoldDB" id="B3EJW5"/>
<dbReference type="STRING" id="331678.Cphamn1_0044"/>
<accession>B3EJW5</accession>